<keyword evidence="2" id="KW-0808">Transferase</keyword>
<keyword evidence="1" id="KW-0328">Glycosyltransferase</keyword>
<evidence type="ECO:0000313" key="6">
    <source>
        <dbReference type="Proteomes" id="UP001263371"/>
    </source>
</evidence>
<dbReference type="InterPro" id="IPR028098">
    <property type="entry name" value="Glyco_trans_4-like_N"/>
</dbReference>
<proteinExistence type="predicted"/>
<accession>A0ABU3T4V1</accession>
<dbReference type="SUPFAM" id="SSF53756">
    <property type="entry name" value="UDP-Glycosyltransferase/glycogen phosphorylase"/>
    <property type="match status" value="1"/>
</dbReference>
<dbReference type="Gene3D" id="3.40.50.2000">
    <property type="entry name" value="Glycogen Phosphorylase B"/>
    <property type="match status" value="2"/>
</dbReference>
<evidence type="ECO:0000259" key="4">
    <source>
        <dbReference type="Pfam" id="PF13579"/>
    </source>
</evidence>
<dbReference type="Pfam" id="PF13579">
    <property type="entry name" value="Glyco_trans_4_4"/>
    <property type="match status" value="1"/>
</dbReference>
<dbReference type="EMBL" id="JAWDIS010000001">
    <property type="protein sequence ID" value="MDU0366391.1"/>
    <property type="molecule type" value="Genomic_DNA"/>
</dbReference>
<dbReference type="Proteomes" id="UP001263371">
    <property type="component" value="Unassembled WGS sequence"/>
</dbReference>
<evidence type="ECO:0000313" key="5">
    <source>
        <dbReference type="EMBL" id="MDU0366391.1"/>
    </source>
</evidence>
<evidence type="ECO:0000256" key="1">
    <source>
        <dbReference type="ARBA" id="ARBA00022676"/>
    </source>
</evidence>
<sequence length="389" mass="43097">MTHVLYLSGAPRLSTKPTTESLGPRSHILGVIGALRESGSIVHAFVVGDDVPQSFHASGSEARMTASAVRLVAADLGRLVYRVRSVAKVRRMLRKIAPPPAMAYERYALMQELGRAAQRKGATWVLEVNALLAIESTSDRRATSSRRIASWFEKRTFRRADLIVAVTEQLKLAIHDIYGIPLDRIVVVENGVDTARHDDASVERQAVPTIGFLGTLYPWQRVDRLLRAVSRSETDWNVRIAGEGPDFDALRRLSDELNLGTKVTFLGRVHPDQVPAFLKTVDVCYAGHGSAEGVYFSPLKLWEYLAAGRPVLASRHDATVRLASEGYAVEVFDESDSDLERALLTVSSKLQELLETGVRDQERVRSSHSWTARIRPLLNRVAEGKPTLT</sequence>
<name>A0ABU3T4V1_9MICO</name>
<evidence type="ECO:0000256" key="2">
    <source>
        <dbReference type="ARBA" id="ARBA00022679"/>
    </source>
</evidence>
<organism evidence="5 6">
    <name type="scientific">Microbacterium galbum</name>
    <dbReference type="NCBI Taxonomy" id="3075994"/>
    <lineage>
        <taxon>Bacteria</taxon>
        <taxon>Bacillati</taxon>
        <taxon>Actinomycetota</taxon>
        <taxon>Actinomycetes</taxon>
        <taxon>Micrococcales</taxon>
        <taxon>Microbacteriaceae</taxon>
        <taxon>Microbacterium</taxon>
    </lineage>
</organism>
<keyword evidence="6" id="KW-1185">Reference proteome</keyword>
<evidence type="ECO:0000259" key="3">
    <source>
        <dbReference type="Pfam" id="PF00534"/>
    </source>
</evidence>
<feature type="domain" description="Glycosyl transferase family 1" evidence="3">
    <location>
        <begin position="200"/>
        <end position="342"/>
    </location>
</feature>
<dbReference type="RefSeq" id="WP_315993624.1">
    <property type="nucleotide sequence ID" value="NZ_JAWDIS010000001.1"/>
</dbReference>
<dbReference type="Pfam" id="PF00534">
    <property type="entry name" value="Glycos_transf_1"/>
    <property type="match status" value="1"/>
</dbReference>
<comment type="caution">
    <text evidence="5">The sequence shown here is derived from an EMBL/GenBank/DDBJ whole genome shotgun (WGS) entry which is preliminary data.</text>
</comment>
<gene>
    <name evidence="5" type="ORF">RWH45_04125</name>
</gene>
<dbReference type="InterPro" id="IPR001296">
    <property type="entry name" value="Glyco_trans_1"/>
</dbReference>
<feature type="domain" description="Glycosyltransferase subfamily 4-like N-terminal" evidence="4">
    <location>
        <begin position="23"/>
        <end position="191"/>
    </location>
</feature>
<protein>
    <submittedName>
        <fullName evidence="5">Glycosyltransferase</fullName>
    </submittedName>
</protein>
<dbReference type="PANTHER" id="PTHR12526">
    <property type="entry name" value="GLYCOSYLTRANSFERASE"/>
    <property type="match status" value="1"/>
</dbReference>
<reference evidence="5 6" key="1">
    <citation type="submission" date="2023-09" db="EMBL/GenBank/DDBJ databases">
        <title>Microbacterium fusihabitans sp. nov., Microbacterium phycihabitans sp. nov., and Microbacterium cervinum sp. nov., isolated from dried seaweeds of beach.</title>
        <authorList>
            <person name="Lee S.D."/>
        </authorList>
    </citation>
    <scope>NUCLEOTIDE SEQUENCE [LARGE SCALE GENOMIC DNA]</scope>
    <source>
        <strain evidence="5 6">KSW4-17</strain>
    </source>
</reference>